<reference evidence="1" key="1">
    <citation type="submission" date="2020-05" db="EMBL/GenBank/DDBJ databases">
        <authorList>
            <person name="Chiriac C."/>
            <person name="Salcher M."/>
            <person name="Ghai R."/>
            <person name="Kavagutti S V."/>
        </authorList>
    </citation>
    <scope>NUCLEOTIDE SEQUENCE</scope>
</reference>
<dbReference type="EMBL" id="LR797523">
    <property type="protein sequence ID" value="CAB4222421.1"/>
    <property type="molecule type" value="Genomic_DNA"/>
</dbReference>
<gene>
    <name evidence="1" type="ORF">UFOVP1655_99</name>
</gene>
<proteinExistence type="predicted"/>
<protein>
    <submittedName>
        <fullName evidence="1">Uncharacterized protein</fullName>
    </submittedName>
</protein>
<organism evidence="1">
    <name type="scientific">uncultured Caudovirales phage</name>
    <dbReference type="NCBI Taxonomy" id="2100421"/>
    <lineage>
        <taxon>Viruses</taxon>
        <taxon>Duplodnaviria</taxon>
        <taxon>Heunggongvirae</taxon>
        <taxon>Uroviricota</taxon>
        <taxon>Caudoviricetes</taxon>
        <taxon>Peduoviridae</taxon>
        <taxon>Maltschvirus</taxon>
        <taxon>Maltschvirus maltsch</taxon>
    </lineage>
</organism>
<sequence length="91" mass="10708">MYQPKQVKKTAKFIFKKNKLLNKSRSEIEKYINDCIKEGVNRNNKGEDCHFMSTGGWTIMFSIEEERYGTIEVLVDANVSNETDYEDYKIN</sequence>
<accession>A0A6J5T5W4</accession>
<evidence type="ECO:0000313" key="1">
    <source>
        <dbReference type="EMBL" id="CAB4222421.1"/>
    </source>
</evidence>
<name>A0A6J5T5W4_9CAUD</name>